<protein>
    <submittedName>
        <fullName evidence="1">Uncharacterized protein</fullName>
    </submittedName>
</protein>
<dbReference type="EMBL" id="ON649699">
    <property type="protein sequence ID" value="UVF62285.1"/>
    <property type="molecule type" value="Genomic_DNA"/>
</dbReference>
<organism evidence="1 2">
    <name type="scientific">Nitrososphaeria virus YSH_462411</name>
    <dbReference type="NCBI Taxonomy" id="3071321"/>
    <lineage>
        <taxon>Viruses</taxon>
        <taxon>Duplodnaviria</taxon>
        <taxon>Heunggongvirae</taxon>
        <taxon>Uroviricota</taxon>
        <taxon>Caudoviricetes</taxon>
        <taxon>Juravirales</taxon>
        <taxon>Yangangviridae</taxon>
        <taxon>Nohelivirus</taxon>
        <taxon>Nohelivirus yangshanense</taxon>
    </lineage>
</organism>
<keyword evidence="2" id="KW-1185">Reference proteome</keyword>
<name>A0A976UBB2_9CAUD</name>
<proteinExistence type="predicted"/>
<reference evidence="1 2" key="1">
    <citation type="submission" date="2022-05" db="EMBL/GenBank/DDBJ databases">
        <title>Diverse viruses of marine archaea discovered using metagenomics.</title>
        <authorList>
            <person name="Zhou Y."/>
        </authorList>
    </citation>
    <scope>NUCLEOTIDE SEQUENCE [LARGE SCALE GENOMIC DNA]</scope>
    <source>
        <strain evidence="1">YSH_462411</strain>
    </source>
</reference>
<dbReference type="Proteomes" id="UP001156919">
    <property type="component" value="Segment"/>
</dbReference>
<evidence type="ECO:0000313" key="1">
    <source>
        <dbReference type="EMBL" id="UVF62285.1"/>
    </source>
</evidence>
<sequence>MDLMQYGVVETSPQFIERKIRNSEWFFVTGDINAVTNTIEYVPASGKTAYLFEAKIIISTQTDPVVVTSQTTFASADMVEASLKIDGIVKDTTQIGMRSSGTGTGATNWAPAQSAYGTLGDGRFICAGLSLAGDGIKKITIENITDNGSAIATMSGWISDT</sequence>
<evidence type="ECO:0000313" key="2">
    <source>
        <dbReference type="Proteomes" id="UP001156919"/>
    </source>
</evidence>
<accession>A0A976UBB2</accession>